<dbReference type="NCBIfam" id="TIGR02937">
    <property type="entry name" value="sigma70-ECF"/>
    <property type="match status" value="1"/>
</dbReference>
<dbReference type="eggNOG" id="COG1595">
    <property type="taxonomic scope" value="Bacteria"/>
</dbReference>
<dbReference type="HOGENOM" id="CLU_047691_12_3_5"/>
<evidence type="ECO:0000313" key="7">
    <source>
        <dbReference type="EMBL" id="ACB28018.1"/>
    </source>
</evidence>
<keyword evidence="7" id="KW-0614">Plasmid</keyword>
<accession>B1M943</accession>
<dbReference type="AlphaFoldDB" id="B1M943"/>
<dbReference type="Proteomes" id="UP000006589">
    <property type="component" value="Plasmid pMRAD01"/>
</dbReference>
<feature type="domain" description="RNA polymerase sigma factor 70 region 4 type 2" evidence="6">
    <location>
        <begin position="120"/>
        <end position="170"/>
    </location>
</feature>
<reference evidence="7 8" key="1">
    <citation type="submission" date="2008-03" db="EMBL/GenBank/DDBJ databases">
        <title>Complete sequence of plasmid1 of Methylobacterium radiotolerans JCM 2831.</title>
        <authorList>
            <consortium name="US DOE Joint Genome Institute"/>
            <person name="Copeland A."/>
            <person name="Lucas S."/>
            <person name="Lapidus A."/>
            <person name="Glavina del Rio T."/>
            <person name="Dalin E."/>
            <person name="Tice H."/>
            <person name="Bruce D."/>
            <person name="Goodwin L."/>
            <person name="Pitluck S."/>
            <person name="Kiss H."/>
            <person name="Brettin T."/>
            <person name="Detter J.C."/>
            <person name="Han C."/>
            <person name="Kuske C.R."/>
            <person name="Schmutz J."/>
            <person name="Larimer F."/>
            <person name="Land M."/>
            <person name="Hauser L."/>
            <person name="Kyrpides N."/>
            <person name="Mikhailova N."/>
            <person name="Marx C.J."/>
            <person name="Richardson P."/>
        </authorList>
    </citation>
    <scope>NUCLEOTIDE SEQUENCE [LARGE SCALE GENOMIC DNA]</scope>
    <source>
        <strain evidence="8">ATCC 27329 / DSM 1819 / JCM 2831 / NBRC 15690 / NCIMB 10815 / 0-1</strain>
        <plasmid evidence="8">Plasmid pMRAD01</plasmid>
    </source>
</reference>
<dbReference type="GO" id="GO:0003677">
    <property type="term" value="F:DNA binding"/>
    <property type="evidence" value="ECO:0007669"/>
    <property type="project" value="InterPro"/>
</dbReference>
<dbReference type="InterPro" id="IPR013249">
    <property type="entry name" value="RNA_pol_sigma70_r4_t2"/>
</dbReference>
<dbReference type="InterPro" id="IPR013325">
    <property type="entry name" value="RNA_pol_sigma_r2"/>
</dbReference>
<dbReference type="InterPro" id="IPR036388">
    <property type="entry name" value="WH-like_DNA-bd_sf"/>
</dbReference>
<evidence type="ECO:0000256" key="1">
    <source>
        <dbReference type="ARBA" id="ARBA00010641"/>
    </source>
</evidence>
<dbReference type="GO" id="GO:0016987">
    <property type="term" value="F:sigma factor activity"/>
    <property type="evidence" value="ECO:0007669"/>
    <property type="project" value="UniProtKB-KW"/>
</dbReference>
<dbReference type="Pfam" id="PF08281">
    <property type="entry name" value="Sigma70_r4_2"/>
    <property type="match status" value="1"/>
</dbReference>
<dbReference type="Gene3D" id="1.10.1740.10">
    <property type="match status" value="1"/>
</dbReference>
<dbReference type="RefSeq" id="WP_012329812.1">
    <property type="nucleotide sequence ID" value="NC_010510.1"/>
</dbReference>
<dbReference type="InterPro" id="IPR013324">
    <property type="entry name" value="RNA_pol_sigma_r3/r4-like"/>
</dbReference>
<protein>
    <submittedName>
        <fullName evidence="7">RNA polymerase, sigma-24 subunit, ECF subfamily</fullName>
    </submittedName>
</protein>
<keyword evidence="3" id="KW-0731">Sigma factor</keyword>
<dbReference type="PANTHER" id="PTHR43133:SF63">
    <property type="entry name" value="RNA POLYMERASE SIGMA FACTOR FECI-RELATED"/>
    <property type="match status" value="1"/>
</dbReference>
<geneLocation type="plasmid" evidence="7 8">
    <name>pMRAD01</name>
</geneLocation>
<dbReference type="GO" id="GO:0006352">
    <property type="term" value="P:DNA-templated transcription initiation"/>
    <property type="evidence" value="ECO:0007669"/>
    <property type="project" value="InterPro"/>
</dbReference>
<dbReference type="InterPro" id="IPR014284">
    <property type="entry name" value="RNA_pol_sigma-70_dom"/>
</dbReference>
<sequence>MAAASDTQSERNARFGLLYRSYQTALLRFLTNRVGREDAPDLVQETFVRMVQSGTDPGVIRNDRAFLFHVAGNVVADHGRATRRRNRLLTPDEVDALLSVPDESARPDRAAQARIEGQHLARALAEMPPRRAEAFRLSRLNGLSHQAIASRLGVSVRTVEGEIRMALDHCAERLGRRPPNP</sequence>
<name>B1M943_METRJ</name>
<dbReference type="KEGG" id="mrd:Mrad2831_6088"/>
<keyword evidence="4" id="KW-0804">Transcription</keyword>
<evidence type="ECO:0000259" key="6">
    <source>
        <dbReference type="Pfam" id="PF08281"/>
    </source>
</evidence>
<evidence type="ECO:0000256" key="2">
    <source>
        <dbReference type="ARBA" id="ARBA00023015"/>
    </source>
</evidence>
<gene>
    <name evidence="7" type="ordered locus">Mrad2831_6088</name>
</gene>
<dbReference type="GeneID" id="6142233"/>
<evidence type="ECO:0000256" key="3">
    <source>
        <dbReference type="ARBA" id="ARBA00023082"/>
    </source>
</evidence>
<proteinExistence type="inferred from homology"/>
<organism evidence="7 8">
    <name type="scientific">Methylobacterium radiotolerans (strain ATCC 27329 / DSM 1819 / JCM 2831 / NBRC 15690 / NCIMB 10815 / 0-1)</name>
    <dbReference type="NCBI Taxonomy" id="426355"/>
    <lineage>
        <taxon>Bacteria</taxon>
        <taxon>Pseudomonadati</taxon>
        <taxon>Pseudomonadota</taxon>
        <taxon>Alphaproteobacteria</taxon>
        <taxon>Hyphomicrobiales</taxon>
        <taxon>Methylobacteriaceae</taxon>
        <taxon>Methylobacterium</taxon>
    </lineage>
</organism>
<dbReference type="SUPFAM" id="SSF88659">
    <property type="entry name" value="Sigma3 and sigma4 domains of RNA polymerase sigma factors"/>
    <property type="match status" value="1"/>
</dbReference>
<dbReference type="OrthoDB" id="9794372at2"/>
<feature type="domain" description="RNA polymerase sigma-70 region 2" evidence="5">
    <location>
        <begin position="18"/>
        <end position="85"/>
    </location>
</feature>
<dbReference type="InterPro" id="IPR007627">
    <property type="entry name" value="RNA_pol_sigma70_r2"/>
</dbReference>
<comment type="similarity">
    <text evidence="1">Belongs to the sigma-70 factor family. ECF subfamily.</text>
</comment>
<dbReference type="Pfam" id="PF04542">
    <property type="entry name" value="Sigma70_r2"/>
    <property type="match status" value="1"/>
</dbReference>
<keyword evidence="2" id="KW-0805">Transcription regulation</keyword>
<evidence type="ECO:0000256" key="4">
    <source>
        <dbReference type="ARBA" id="ARBA00023163"/>
    </source>
</evidence>
<dbReference type="Gene3D" id="1.10.10.10">
    <property type="entry name" value="Winged helix-like DNA-binding domain superfamily/Winged helix DNA-binding domain"/>
    <property type="match status" value="1"/>
</dbReference>
<dbReference type="PANTHER" id="PTHR43133">
    <property type="entry name" value="RNA POLYMERASE ECF-TYPE SIGMA FACTO"/>
    <property type="match status" value="1"/>
</dbReference>
<evidence type="ECO:0000313" key="8">
    <source>
        <dbReference type="Proteomes" id="UP000006589"/>
    </source>
</evidence>
<dbReference type="InterPro" id="IPR039425">
    <property type="entry name" value="RNA_pol_sigma-70-like"/>
</dbReference>
<dbReference type="EMBL" id="CP001002">
    <property type="protein sequence ID" value="ACB28018.1"/>
    <property type="molecule type" value="Genomic_DNA"/>
</dbReference>
<dbReference type="SUPFAM" id="SSF88946">
    <property type="entry name" value="Sigma2 domain of RNA polymerase sigma factors"/>
    <property type="match status" value="1"/>
</dbReference>
<evidence type="ECO:0000259" key="5">
    <source>
        <dbReference type="Pfam" id="PF04542"/>
    </source>
</evidence>